<dbReference type="NCBIfam" id="NF004490">
    <property type="entry name" value="PRK05820.1"/>
    <property type="match status" value="1"/>
</dbReference>
<dbReference type="OMA" id="QMVASIM"/>
<dbReference type="InterPro" id="IPR000312">
    <property type="entry name" value="Glycosyl_Trfase_fam3"/>
</dbReference>
<dbReference type="InterPro" id="IPR017872">
    <property type="entry name" value="Pyrmidine_PPase_CS"/>
</dbReference>
<dbReference type="PANTHER" id="PTHR10515:SF0">
    <property type="entry name" value="THYMIDINE PHOSPHORYLASE"/>
    <property type="match status" value="1"/>
</dbReference>
<evidence type="ECO:0000313" key="9">
    <source>
        <dbReference type="Proteomes" id="UP000007110"/>
    </source>
</evidence>
<evidence type="ECO:0000313" key="8">
    <source>
        <dbReference type="EnsemblMetazoa" id="XP_030843902"/>
    </source>
</evidence>
<dbReference type="PROSITE" id="PS00647">
    <property type="entry name" value="THYMID_PHOSPHORYLASE"/>
    <property type="match status" value="1"/>
</dbReference>
<dbReference type="EC" id="2.4.2.4" evidence="5"/>
<dbReference type="GO" id="GO:0004645">
    <property type="term" value="F:1,4-alpha-oligoglucan phosphorylase activity"/>
    <property type="evidence" value="ECO:0007669"/>
    <property type="project" value="InterPro"/>
</dbReference>
<dbReference type="FunFam" id="3.40.1030.10:FF:000003">
    <property type="entry name" value="Pyrimidine-nucleoside phosphorylase"/>
    <property type="match status" value="1"/>
</dbReference>
<dbReference type="PANTHER" id="PTHR10515">
    <property type="entry name" value="THYMIDINE PHOSPHORYLASE"/>
    <property type="match status" value="1"/>
</dbReference>
<reference evidence="9" key="1">
    <citation type="submission" date="2015-02" db="EMBL/GenBank/DDBJ databases">
        <title>Genome sequencing for Strongylocentrotus purpuratus.</title>
        <authorList>
            <person name="Murali S."/>
            <person name="Liu Y."/>
            <person name="Vee V."/>
            <person name="English A."/>
            <person name="Wang M."/>
            <person name="Skinner E."/>
            <person name="Han Y."/>
            <person name="Muzny D.M."/>
            <person name="Worley K.C."/>
            <person name="Gibbs R.A."/>
        </authorList>
    </citation>
    <scope>NUCLEOTIDE SEQUENCE</scope>
</reference>
<comment type="subunit">
    <text evidence="2 5">Homodimer.</text>
</comment>
<evidence type="ECO:0000256" key="5">
    <source>
        <dbReference type="PIRNR" id="PIRNR000478"/>
    </source>
</evidence>
<dbReference type="Pfam" id="PF07831">
    <property type="entry name" value="PYNP_C"/>
    <property type="match status" value="1"/>
</dbReference>
<dbReference type="InterPro" id="IPR017459">
    <property type="entry name" value="Glycosyl_Trfase_fam3_N_dom"/>
</dbReference>
<comment type="pathway">
    <text evidence="5">Pyrimidine metabolism; dTMP biosynthesis via salvage pathway; dTMP from thymine: step 1/2.</text>
</comment>
<feature type="region of interest" description="Disordered" evidence="6">
    <location>
        <begin position="1"/>
        <end position="65"/>
    </location>
</feature>
<proteinExistence type="inferred from homology"/>
<dbReference type="Gene3D" id="1.20.970.10">
    <property type="entry name" value="Transferase, Pyrimidine Nucleoside Phosphorylase, Chain C"/>
    <property type="match status" value="1"/>
</dbReference>
<reference evidence="8" key="2">
    <citation type="submission" date="2021-01" db="UniProtKB">
        <authorList>
            <consortium name="EnsemblMetazoa"/>
        </authorList>
    </citation>
    <scope>IDENTIFICATION</scope>
</reference>
<dbReference type="SUPFAM" id="SSF47648">
    <property type="entry name" value="Nucleoside phosphorylase/phosphoribosyltransferase N-terminal domain"/>
    <property type="match status" value="1"/>
</dbReference>
<dbReference type="InParanoid" id="A0A7M7P1Q7"/>
<comment type="catalytic activity">
    <reaction evidence="5">
        <text>thymidine + phosphate = 2-deoxy-alpha-D-ribose 1-phosphate + thymine</text>
        <dbReference type="Rhea" id="RHEA:16037"/>
        <dbReference type="ChEBI" id="CHEBI:17748"/>
        <dbReference type="ChEBI" id="CHEBI:17821"/>
        <dbReference type="ChEBI" id="CHEBI:43474"/>
        <dbReference type="ChEBI" id="CHEBI:57259"/>
        <dbReference type="EC" id="2.4.2.4"/>
    </reaction>
</comment>
<evidence type="ECO:0000256" key="1">
    <source>
        <dbReference type="ARBA" id="ARBA00006915"/>
    </source>
</evidence>
<dbReference type="InterPro" id="IPR036320">
    <property type="entry name" value="Glycosyl_Trfase_fam3_N_dom_sf"/>
</dbReference>
<dbReference type="EnsemblMetazoa" id="XM_030988042">
    <property type="protein sequence ID" value="XP_030843902"/>
    <property type="gene ID" value="LOC592241"/>
</dbReference>
<feature type="domain" description="Pyrimidine nucleoside phosphorylase C-terminal" evidence="7">
    <location>
        <begin position="447"/>
        <end position="521"/>
    </location>
</feature>
<evidence type="ECO:0000256" key="2">
    <source>
        <dbReference type="ARBA" id="ARBA00011738"/>
    </source>
</evidence>
<dbReference type="SUPFAM" id="SSF54680">
    <property type="entry name" value="Pyrimidine nucleoside phosphorylase C-terminal domain"/>
    <property type="match status" value="1"/>
</dbReference>
<dbReference type="KEGG" id="spu:592241"/>
<keyword evidence="4 5" id="KW-0808">Transferase</keyword>
<dbReference type="InterPro" id="IPR036566">
    <property type="entry name" value="PYNP-like_C_sf"/>
</dbReference>
<dbReference type="Gene3D" id="3.40.1030.10">
    <property type="entry name" value="Nucleoside phosphorylase/phosphoribosyltransferase catalytic domain"/>
    <property type="match status" value="1"/>
</dbReference>
<dbReference type="SUPFAM" id="SSF52418">
    <property type="entry name" value="Nucleoside phosphorylase/phosphoribosyltransferase catalytic domain"/>
    <property type="match status" value="1"/>
</dbReference>
<comment type="similarity">
    <text evidence="1 5">Belongs to the thymidine/pyrimidine-nucleoside phosphorylase family.</text>
</comment>
<protein>
    <recommendedName>
        <fullName evidence="5">Thymidine phosphorylase</fullName>
        <shortName evidence="5">TP</shortName>
        <ecNumber evidence="5">2.4.2.4</ecNumber>
    </recommendedName>
    <alternativeName>
        <fullName evidence="5">TdRPase</fullName>
    </alternativeName>
</protein>
<feature type="compositionally biased region" description="Polar residues" evidence="6">
    <location>
        <begin position="16"/>
        <end position="27"/>
    </location>
</feature>
<dbReference type="RefSeq" id="XP_030843902.1">
    <property type="nucleotide sequence ID" value="XM_030988042.1"/>
</dbReference>
<dbReference type="InterPro" id="IPR035902">
    <property type="entry name" value="Nuc_phospho_transferase"/>
</dbReference>
<organism evidence="8 9">
    <name type="scientific">Strongylocentrotus purpuratus</name>
    <name type="common">Purple sea urchin</name>
    <dbReference type="NCBI Taxonomy" id="7668"/>
    <lineage>
        <taxon>Eukaryota</taxon>
        <taxon>Metazoa</taxon>
        <taxon>Echinodermata</taxon>
        <taxon>Eleutherozoa</taxon>
        <taxon>Echinozoa</taxon>
        <taxon>Echinoidea</taxon>
        <taxon>Euechinoidea</taxon>
        <taxon>Echinacea</taxon>
        <taxon>Camarodonta</taxon>
        <taxon>Echinidea</taxon>
        <taxon>Strongylocentrotidae</taxon>
        <taxon>Strongylocentrotus</taxon>
    </lineage>
</organism>
<dbReference type="GO" id="GO:0005829">
    <property type="term" value="C:cytosol"/>
    <property type="evidence" value="ECO:0000318"/>
    <property type="project" value="GO_Central"/>
</dbReference>
<dbReference type="GO" id="GO:0006206">
    <property type="term" value="P:pyrimidine nucleobase metabolic process"/>
    <property type="evidence" value="ECO:0007669"/>
    <property type="project" value="InterPro"/>
</dbReference>
<name>A0A7M7P1Q7_STRPU</name>
<keyword evidence="3 5" id="KW-0328">Glycosyltransferase</keyword>
<dbReference type="UniPathway" id="UPA00578">
    <property type="reaction ID" value="UER00638"/>
</dbReference>
<dbReference type="InterPro" id="IPR013102">
    <property type="entry name" value="PYNP_C"/>
</dbReference>
<keyword evidence="9" id="KW-1185">Reference proteome</keyword>
<dbReference type="SMART" id="SM00941">
    <property type="entry name" value="PYNP_C"/>
    <property type="match status" value="1"/>
</dbReference>
<dbReference type="Pfam" id="PF00591">
    <property type="entry name" value="Glycos_transf_3"/>
    <property type="match status" value="1"/>
</dbReference>
<dbReference type="GO" id="GO:0006213">
    <property type="term" value="P:pyrimidine nucleoside metabolic process"/>
    <property type="evidence" value="ECO:0007669"/>
    <property type="project" value="UniProtKB-UniRule"/>
</dbReference>
<dbReference type="AlphaFoldDB" id="A0A7M7P1Q7"/>
<dbReference type="Gene3D" id="3.90.1170.30">
    <property type="entry name" value="Pyrimidine nucleoside phosphorylase-like, C-terminal domain"/>
    <property type="match status" value="1"/>
</dbReference>
<evidence type="ECO:0000256" key="6">
    <source>
        <dbReference type="SAM" id="MobiDB-lite"/>
    </source>
</evidence>
<evidence type="ECO:0000259" key="7">
    <source>
        <dbReference type="SMART" id="SM00941"/>
    </source>
</evidence>
<dbReference type="Proteomes" id="UP000007110">
    <property type="component" value="Unassembled WGS sequence"/>
</dbReference>
<dbReference type="OrthoDB" id="445007at2759"/>
<dbReference type="Pfam" id="PF02885">
    <property type="entry name" value="Glycos_trans_3N"/>
    <property type="match status" value="1"/>
</dbReference>
<dbReference type="InterPro" id="IPR018090">
    <property type="entry name" value="Pyrmidine_PPas_bac/euk"/>
</dbReference>
<evidence type="ECO:0000256" key="4">
    <source>
        <dbReference type="ARBA" id="ARBA00022679"/>
    </source>
</evidence>
<dbReference type="CTD" id="1890"/>
<evidence type="ECO:0000256" key="3">
    <source>
        <dbReference type="ARBA" id="ARBA00022676"/>
    </source>
</evidence>
<dbReference type="PIRSF" id="PIRSF000478">
    <property type="entry name" value="TP_PyNP"/>
    <property type="match status" value="1"/>
</dbReference>
<dbReference type="GO" id="GO:0009032">
    <property type="term" value="F:thymidine phosphorylase activity"/>
    <property type="evidence" value="ECO:0007669"/>
    <property type="project" value="UniProtKB-UniRule"/>
</dbReference>
<dbReference type="NCBIfam" id="TIGR02644">
    <property type="entry name" value="Y_phosphoryl"/>
    <property type="match status" value="1"/>
</dbReference>
<accession>A0A7M7P1Q7</accession>
<sequence>MGRTRSQKKTGPAYVQNGTRNQGSAKRSASCLIAAQESSNGKRKVLRTMPPVKSPNGDGGEPLDSVAGKASAAAAAAAAAAVAGSPRHFRFTDIMEKKLNGGTWTEDEIKWFISEIVKENGTIEASQIGAFLMCTFIKGLNAEETACLTKAMMLSGDTLSWPKEWEDKLVDKHSTGGVGDKVSLILAPALAACGMKVPMISGRGLGHTGGTLDKLESIPGYTVHLQSERMRKIMEDVGCCICGQTANLVPADKILYGIRDVTSTVSSLPLITGSIISKKAAESVNALVLDVKVGKSAIFSQDETLGREMATSLVKASSMLGTKSTALMTRMDNPIGCCIGNTLEVAESIQCLRGKGPTDLRTLVEELGGCLIDSLLQGTCNGKQQISDTLDNGTALAKFQDMIIAQGVDGCLAKRLCGLPMDNIDEVWQVLKKAENKTQLKAEKTGYISSINSLELAKVCLELGAGRAVATAAVDHSVGVNLLAHVGSHVKKGESWVTVYHQASDFTEKLSNRLQATLEYSDHPVSVPNIVIDVVRPS</sequence>
<dbReference type="GeneID" id="592241"/>
<dbReference type="InterPro" id="IPR000053">
    <property type="entry name" value="Thymidine/pyrmidine_PPase"/>
</dbReference>
<comment type="function">
    <text evidence="5">Catalyzes the reversible phosphorolysis of thymidine. The produced molecules are then utilized as carbon and energy sources or in the rescue of pyrimidine bases for nucleotide synthesis.</text>
</comment>